<protein>
    <submittedName>
        <fullName evidence="2">Uncharacterized protein</fullName>
    </submittedName>
</protein>
<dbReference type="AlphaFoldDB" id="F2SXY8"/>
<dbReference type="HOGENOM" id="CLU_3052063_0_0_1"/>
<dbReference type="VEuPathDB" id="FungiDB:TERG_07446"/>
<evidence type="ECO:0000313" key="3">
    <source>
        <dbReference type="Proteomes" id="UP000008864"/>
    </source>
</evidence>
<organism evidence="2 3">
    <name type="scientific">Trichophyton rubrum (strain ATCC MYA-4607 / CBS 118892)</name>
    <name type="common">Athlete's foot fungus</name>
    <dbReference type="NCBI Taxonomy" id="559305"/>
    <lineage>
        <taxon>Eukaryota</taxon>
        <taxon>Fungi</taxon>
        <taxon>Dikarya</taxon>
        <taxon>Ascomycota</taxon>
        <taxon>Pezizomycotina</taxon>
        <taxon>Eurotiomycetes</taxon>
        <taxon>Eurotiomycetidae</taxon>
        <taxon>Onygenales</taxon>
        <taxon>Arthrodermataceae</taxon>
        <taxon>Trichophyton</taxon>
    </lineage>
</organism>
<dbReference type="GeneID" id="10371675"/>
<feature type="region of interest" description="Disordered" evidence="1">
    <location>
        <begin position="1"/>
        <end position="22"/>
    </location>
</feature>
<keyword evidence="3" id="KW-1185">Reference proteome</keyword>
<name>F2SXY8_TRIRC</name>
<dbReference type="EMBL" id="GG700657">
    <property type="protein sequence ID" value="EGD91225.2"/>
    <property type="molecule type" value="Genomic_DNA"/>
</dbReference>
<dbReference type="RefSeq" id="XP_003231827.2">
    <property type="nucleotide sequence ID" value="XM_003231779.2"/>
</dbReference>
<feature type="compositionally biased region" description="Polar residues" evidence="1">
    <location>
        <begin position="7"/>
        <end position="22"/>
    </location>
</feature>
<accession>F2SXY8</accession>
<reference evidence="3" key="1">
    <citation type="journal article" date="2012" name="MBio">
        <title>Comparative genome analysis of Trichophyton rubrum and related dermatophytes reveals candidate genes involved in infection.</title>
        <authorList>
            <person name="Martinez D.A."/>
            <person name="Oliver B.G."/>
            <person name="Graeser Y."/>
            <person name="Goldberg J.M."/>
            <person name="Li W."/>
            <person name="Martinez-Rossi N.M."/>
            <person name="Monod M."/>
            <person name="Shelest E."/>
            <person name="Barton R.C."/>
            <person name="Birch E."/>
            <person name="Brakhage A.A."/>
            <person name="Chen Z."/>
            <person name="Gurr S.J."/>
            <person name="Heiman D."/>
            <person name="Heitman J."/>
            <person name="Kosti I."/>
            <person name="Rossi A."/>
            <person name="Saif S."/>
            <person name="Samalova M."/>
            <person name="Saunders C.W."/>
            <person name="Shea T."/>
            <person name="Summerbell R.C."/>
            <person name="Xu J."/>
            <person name="Young S."/>
            <person name="Zeng Q."/>
            <person name="Birren B.W."/>
            <person name="Cuomo C.A."/>
            <person name="White T.C."/>
        </authorList>
    </citation>
    <scope>NUCLEOTIDE SEQUENCE [LARGE SCALE GENOMIC DNA]</scope>
    <source>
        <strain evidence="3">ATCC MYA-4607 / CBS 118892</strain>
    </source>
</reference>
<proteinExistence type="predicted"/>
<dbReference type="Proteomes" id="UP000008864">
    <property type="component" value="Unassembled WGS sequence"/>
</dbReference>
<dbReference type="InParanoid" id="F2SXY8"/>
<evidence type="ECO:0000256" key="1">
    <source>
        <dbReference type="SAM" id="MobiDB-lite"/>
    </source>
</evidence>
<evidence type="ECO:0000313" key="2">
    <source>
        <dbReference type="EMBL" id="EGD91225.2"/>
    </source>
</evidence>
<gene>
    <name evidence="2" type="ORF">TERG_07446</name>
</gene>
<sequence>MARKWKSITSSAASNLGPTTYSKQDYRARLTPRFITMRPMKAGRIVPDLDGVDS</sequence>